<dbReference type="OrthoDB" id="449302at2759"/>
<keyword evidence="1" id="KW-0862">Zinc</keyword>
<dbReference type="PROSITE" id="PS50158">
    <property type="entry name" value="ZF_CCHC"/>
    <property type="match status" value="1"/>
</dbReference>
<evidence type="ECO:0000256" key="1">
    <source>
        <dbReference type="PROSITE-ProRule" id="PRU00047"/>
    </source>
</evidence>
<evidence type="ECO:0000313" key="4">
    <source>
        <dbReference type="EMBL" id="OMJ74408.1"/>
    </source>
</evidence>
<dbReference type="AlphaFoldDB" id="A0A1R2BCB7"/>
<accession>A0A1R2BCB7</accession>
<evidence type="ECO:0000256" key="2">
    <source>
        <dbReference type="SAM" id="Coils"/>
    </source>
</evidence>
<dbReference type="Pfam" id="PF00098">
    <property type="entry name" value="zf-CCHC"/>
    <property type="match status" value="1"/>
</dbReference>
<dbReference type="SMART" id="SM00343">
    <property type="entry name" value="ZnF_C2HC"/>
    <property type="match status" value="1"/>
</dbReference>
<comment type="caution">
    <text evidence="4">The sequence shown here is derived from an EMBL/GenBank/DDBJ whole genome shotgun (WGS) entry which is preliminary data.</text>
</comment>
<evidence type="ECO:0000259" key="3">
    <source>
        <dbReference type="PROSITE" id="PS50158"/>
    </source>
</evidence>
<dbReference type="Gene3D" id="4.10.60.10">
    <property type="entry name" value="Zinc finger, CCHC-type"/>
    <property type="match status" value="1"/>
</dbReference>
<organism evidence="4 5">
    <name type="scientific">Stentor coeruleus</name>
    <dbReference type="NCBI Taxonomy" id="5963"/>
    <lineage>
        <taxon>Eukaryota</taxon>
        <taxon>Sar</taxon>
        <taxon>Alveolata</taxon>
        <taxon>Ciliophora</taxon>
        <taxon>Postciliodesmatophora</taxon>
        <taxon>Heterotrichea</taxon>
        <taxon>Heterotrichida</taxon>
        <taxon>Stentoridae</taxon>
        <taxon>Stentor</taxon>
    </lineage>
</organism>
<feature type="domain" description="CCHC-type" evidence="3">
    <location>
        <begin position="219"/>
        <end position="234"/>
    </location>
</feature>
<keyword evidence="5" id="KW-1185">Reference proteome</keyword>
<dbReference type="GO" id="GO:0003676">
    <property type="term" value="F:nucleic acid binding"/>
    <property type="evidence" value="ECO:0007669"/>
    <property type="project" value="InterPro"/>
</dbReference>
<protein>
    <recommendedName>
        <fullName evidence="3">CCHC-type domain-containing protein</fullName>
    </recommendedName>
</protein>
<dbReference type="Proteomes" id="UP000187209">
    <property type="component" value="Unassembled WGS sequence"/>
</dbReference>
<dbReference type="EMBL" id="MPUH01000753">
    <property type="protein sequence ID" value="OMJ74408.1"/>
    <property type="molecule type" value="Genomic_DNA"/>
</dbReference>
<reference evidence="4 5" key="1">
    <citation type="submission" date="2016-11" db="EMBL/GenBank/DDBJ databases">
        <title>The macronuclear genome of Stentor coeruleus: a giant cell with tiny introns.</title>
        <authorList>
            <person name="Slabodnick M."/>
            <person name="Ruby J.G."/>
            <person name="Reiff S.B."/>
            <person name="Swart E.C."/>
            <person name="Gosai S."/>
            <person name="Prabakaran S."/>
            <person name="Witkowska E."/>
            <person name="Larue G.E."/>
            <person name="Fisher S."/>
            <person name="Freeman R.M."/>
            <person name="Gunawardena J."/>
            <person name="Chu W."/>
            <person name="Stover N.A."/>
            <person name="Gregory B.D."/>
            <person name="Nowacki M."/>
            <person name="Derisi J."/>
            <person name="Roy S.W."/>
            <person name="Marshall W.F."/>
            <person name="Sood P."/>
        </authorList>
    </citation>
    <scope>NUCLEOTIDE SEQUENCE [LARGE SCALE GENOMIC DNA]</scope>
    <source>
        <strain evidence="4">WM001</strain>
    </source>
</reference>
<dbReference type="InterPro" id="IPR001878">
    <property type="entry name" value="Znf_CCHC"/>
</dbReference>
<dbReference type="GO" id="GO:0008270">
    <property type="term" value="F:zinc ion binding"/>
    <property type="evidence" value="ECO:0007669"/>
    <property type="project" value="UniProtKB-KW"/>
</dbReference>
<evidence type="ECO:0000313" key="5">
    <source>
        <dbReference type="Proteomes" id="UP000187209"/>
    </source>
</evidence>
<feature type="coiled-coil region" evidence="2">
    <location>
        <begin position="88"/>
        <end position="136"/>
    </location>
</feature>
<gene>
    <name evidence="4" type="ORF">SteCoe_26664</name>
</gene>
<proteinExistence type="predicted"/>
<dbReference type="InterPro" id="IPR036875">
    <property type="entry name" value="Znf_CCHC_sf"/>
</dbReference>
<keyword evidence="1" id="KW-0479">Metal-binding</keyword>
<sequence length="314" mass="36212">MFENAIMCDMLEGLYKSFDSLVGSYSVTNKIYDEYQVINEVFKGIVKEHVDNQSTFRGAVIDRDHIRTAYSALLENRENYDDVRGKVIKSYKTTIKILRQDLENERKKREILSQEFEGLEKKYTHTNTELNSLRRKIMKQLKTTEAFLHVTKVCINCSQVYTEEGNFNWSCRTHLSKYNGENYWCCGSSDRHAIGCVSGKHACKEDGEHDLHKGMLLFCSNCKERGHFSRNCPKDPNAKSVFEGEDEHERIADCKKHKQKVLNCVIQRKVAETLANYGLYHTESAASVSSEEAVDESVRAFRDIFVLKDQAPDD</sequence>
<keyword evidence="1" id="KW-0863">Zinc-finger</keyword>
<dbReference type="SUPFAM" id="SSF57756">
    <property type="entry name" value="Retrovirus zinc finger-like domains"/>
    <property type="match status" value="1"/>
</dbReference>
<name>A0A1R2BCB7_9CILI</name>
<keyword evidence="2" id="KW-0175">Coiled coil</keyword>